<organism evidence="2 3">
    <name type="scientific">Planococcus wigleyi</name>
    <dbReference type="NCBI Taxonomy" id="2762216"/>
    <lineage>
        <taxon>Bacteria</taxon>
        <taxon>Bacillati</taxon>
        <taxon>Bacillota</taxon>
        <taxon>Bacilli</taxon>
        <taxon>Bacillales</taxon>
        <taxon>Caryophanaceae</taxon>
        <taxon>Planococcus</taxon>
    </lineage>
</organism>
<dbReference type="InterPro" id="IPR051044">
    <property type="entry name" value="MAG_DAG_Lipase"/>
</dbReference>
<proteinExistence type="predicted"/>
<dbReference type="PANTHER" id="PTHR11614">
    <property type="entry name" value="PHOSPHOLIPASE-RELATED"/>
    <property type="match status" value="1"/>
</dbReference>
<evidence type="ECO:0000313" key="2">
    <source>
        <dbReference type="EMBL" id="MBD8013957.1"/>
    </source>
</evidence>
<dbReference type="Gene3D" id="3.40.50.1820">
    <property type="entry name" value="alpha/beta hydrolase"/>
    <property type="match status" value="1"/>
</dbReference>
<protein>
    <submittedName>
        <fullName evidence="2">Lysophospholipase</fullName>
    </submittedName>
</protein>
<dbReference type="Proteomes" id="UP000658980">
    <property type="component" value="Unassembled WGS sequence"/>
</dbReference>
<dbReference type="SUPFAM" id="SSF53474">
    <property type="entry name" value="alpha/beta-Hydrolases"/>
    <property type="match status" value="1"/>
</dbReference>
<name>A0ABR8WAF8_9BACL</name>
<dbReference type="InterPro" id="IPR029058">
    <property type="entry name" value="AB_hydrolase_fold"/>
</dbReference>
<dbReference type="EMBL" id="JACSPU010000001">
    <property type="protein sequence ID" value="MBD8013957.1"/>
    <property type="molecule type" value="Genomic_DNA"/>
</dbReference>
<keyword evidence="3" id="KW-1185">Reference proteome</keyword>
<dbReference type="Pfam" id="PF12146">
    <property type="entry name" value="Hydrolase_4"/>
    <property type="match status" value="1"/>
</dbReference>
<evidence type="ECO:0000259" key="1">
    <source>
        <dbReference type="Pfam" id="PF12146"/>
    </source>
</evidence>
<accession>A0ABR8WAF8</accession>
<gene>
    <name evidence="2" type="ORF">H9630_03920</name>
</gene>
<sequence>MQVRKDYMHVSDGHELYYVCYEPPNPIGHVHIIHGMAEHIARYEEFAEYLASRGFIVSGHDQRGHGKTAERNGVQGYFADHDGFNEVVEDARSVITEVQQATGNLPLILFGHSMGSFVARRYMQLYSEDISRVVLSGTGGNPGASGKMGLAVALASAKMQGKQQPSKTLGKMTFGSFNKPFGDEGSASAWLSSDKEAVAKYEADPWCGFESTNQFYVDLFSGLALINKPSEIDRIRKDLPVLLISGAMDPVGGNGKGVFSSAKQFDKAGMKNVKIYLAEQGRHELLNEIDRHFHFELIGDWMCGND</sequence>
<dbReference type="InterPro" id="IPR022742">
    <property type="entry name" value="Hydrolase_4"/>
</dbReference>
<reference evidence="2 3" key="1">
    <citation type="submission" date="2020-08" db="EMBL/GenBank/DDBJ databases">
        <title>A Genomic Blueprint of the Chicken Gut Microbiome.</title>
        <authorList>
            <person name="Gilroy R."/>
            <person name="Ravi A."/>
            <person name="Getino M."/>
            <person name="Pursley I."/>
            <person name="Horton D.L."/>
            <person name="Alikhan N.-F."/>
            <person name="Baker D."/>
            <person name="Gharbi K."/>
            <person name="Hall N."/>
            <person name="Watson M."/>
            <person name="Adriaenssens E.M."/>
            <person name="Foster-Nyarko E."/>
            <person name="Jarju S."/>
            <person name="Secka A."/>
            <person name="Antonio M."/>
            <person name="Oren A."/>
            <person name="Chaudhuri R."/>
            <person name="La Ragione R.M."/>
            <person name="Hildebrand F."/>
            <person name="Pallen M.J."/>
        </authorList>
    </citation>
    <scope>NUCLEOTIDE SEQUENCE [LARGE SCALE GENOMIC DNA]</scope>
    <source>
        <strain evidence="2 3">Sa1BUA13</strain>
    </source>
</reference>
<dbReference type="RefSeq" id="WP_191714161.1">
    <property type="nucleotide sequence ID" value="NZ_JACSPU010000001.1"/>
</dbReference>
<comment type="caution">
    <text evidence="2">The sequence shown here is derived from an EMBL/GenBank/DDBJ whole genome shotgun (WGS) entry which is preliminary data.</text>
</comment>
<feature type="domain" description="Serine aminopeptidase S33" evidence="1">
    <location>
        <begin position="25"/>
        <end position="290"/>
    </location>
</feature>
<evidence type="ECO:0000313" key="3">
    <source>
        <dbReference type="Proteomes" id="UP000658980"/>
    </source>
</evidence>